<reference evidence="2 3" key="1">
    <citation type="submission" date="2024-02" db="EMBL/GenBank/DDBJ databases">
        <authorList>
            <person name="Saticioglu I.B."/>
        </authorList>
    </citation>
    <scope>NUCLEOTIDE SEQUENCE [LARGE SCALE GENOMIC DNA]</scope>
    <source>
        <strain evidence="2 3">Mu-43</strain>
    </source>
</reference>
<accession>A0ABU8LHP3</accession>
<dbReference type="RefSeq" id="WP_337317811.1">
    <property type="nucleotide sequence ID" value="NZ_JBBDGN010000002.1"/>
</dbReference>
<dbReference type="EMBL" id="JBBDGN010000002">
    <property type="protein sequence ID" value="MEJ1090861.1"/>
    <property type="molecule type" value="Genomic_DNA"/>
</dbReference>
<proteinExistence type="predicted"/>
<sequence>MTALAWGVKDSLLRYVRGMPDGRVELTGVTEQDGLFLFPATDAGPGRFTGSITLLGHHGMMRVVIADPQITPTSEGATLSIADPDDPGLRLVFARIARFDGRRATGTVLTDDGADLFFGPYSDGTALDDPRIVD</sequence>
<feature type="domain" description="Htaa" evidence="1">
    <location>
        <begin position="3"/>
        <end position="129"/>
    </location>
</feature>
<dbReference type="Pfam" id="PF04213">
    <property type="entry name" value="HtaA"/>
    <property type="match status" value="1"/>
</dbReference>
<comment type="caution">
    <text evidence="2">The sequence shown here is derived from an EMBL/GenBank/DDBJ whole genome shotgun (WGS) entry which is preliminary data.</text>
</comment>
<keyword evidence="3" id="KW-1185">Reference proteome</keyword>
<dbReference type="InterPro" id="IPR007331">
    <property type="entry name" value="Htaa"/>
</dbReference>
<evidence type="ECO:0000313" key="2">
    <source>
        <dbReference type="EMBL" id="MEJ1090861.1"/>
    </source>
</evidence>
<organism evidence="2 3">
    <name type="scientific">Microbacterium istanbulense</name>
    <dbReference type="NCBI Taxonomy" id="3122049"/>
    <lineage>
        <taxon>Bacteria</taxon>
        <taxon>Bacillati</taxon>
        <taxon>Actinomycetota</taxon>
        <taxon>Actinomycetes</taxon>
        <taxon>Micrococcales</taxon>
        <taxon>Microbacteriaceae</taxon>
        <taxon>Microbacterium</taxon>
    </lineage>
</organism>
<protein>
    <submittedName>
        <fullName evidence="2">HtaA domain-containing protein</fullName>
    </submittedName>
</protein>
<dbReference type="Proteomes" id="UP001366085">
    <property type="component" value="Unassembled WGS sequence"/>
</dbReference>
<gene>
    <name evidence="2" type="ORF">WDU93_04070</name>
</gene>
<evidence type="ECO:0000259" key="1">
    <source>
        <dbReference type="Pfam" id="PF04213"/>
    </source>
</evidence>
<name>A0ABU8LHP3_9MICO</name>
<evidence type="ECO:0000313" key="3">
    <source>
        <dbReference type="Proteomes" id="UP001366085"/>
    </source>
</evidence>